<feature type="transmembrane region" description="Helical" evidence="1">
    <location>
        <begin position="232"/>
        <end position="249"/>
    </location>
</feature>
<feature type="transmembrane region" description="Helical" evidence="1">
    <location>
        <begin position="312"/>
        <end position="332"/>
    </location>
</feature>
<protein>
    <submittedName>
        <fullName evidence="2">Uncharacterized protein</fullName>
    </submittedName>
</protein>
<evidence type="ECO:0000313" key="2">
    <source>
        <dbReference type="EMBL" id="MBK6301769.1"/>
    </source>
</evidence>
<proteinExistence type="predicted"/>
<dbReference type="EMBL" id="JADIXZ010000005">
    <property type="protein sequence ID" value="MBK6301769.1"/>
    <property type="molecule type" value="Genomic_DNA"/>
</dbReference>
<feature type="transmembrane region" description="Helical" evidence="1">
    <location>
        <begin position="64"/>
        <end position="82"/>
    </location>
</feature>
<keyword evidence="1" id="KW-0812">Transmembrane</keyword>
<feature type="transmembrane region" description="Helical" evidence="1">
    <location>
        <begin position="115"/>
        <end position="139"/>
    </location>
</feature>
<organism evidence="2 3">
    <name type="scientific">Candidatus Phosphoribacter hodrii</name>
    <dbReference type="NCBI Taxonomy" id="2953743"/>
    <lineage>
        <taxon>Bacteria</taxon>
        <taxon>Bacillati</taxon>
        <taxon>Actinomycetota</taxon>
        <taxon>Actinomycetes</taxon>
        <taxon>Micrococcales</taxon>
        <taxon>Dermatophilaceae</taxon>
        <taxon>Candidatus Phosphoribacter</taxon>
    </lineage>
</organism>
<feature type="transmembrane region" description="Helical" evidence="1">
    <location>
        <begin position="89"/>
        <end position="109"/>
    </location>
</feature>
<gene>
    <name evidence="2" type="ORF">IPF40_12240</name>
</gene>
<dbReference type="AlphaFoldDB" id="A0A934X7E8"/>
<feature type="transmembrane region" description="Helical" evidence="1">
    <location>
        <begin position="261"/>
        <end position="280"/>
    </location>
</feature>
<feature type="transmembrane region" description="Helical" evidence="1">
    <location>
        <begin position="26"/>
        <end position="44"/>
    </location>
</feature>
<accession>A0A934X7E8</accession>
<comment type="caution">
    <text evidence="2">The sequence shown here is derived from an EMBL/GenBank/DDBJ whole genome shotgun (WGS) entry which is preliminary data.</text>
</comment>
<dbReference type="Proteomes" id="UP000718281">
    <property type="component" value="Unassembled WGS sequence"/>
</dbReference>
<name>A0A934X7E8_9MICO</name>
<keyword evidence="1" id="KW-1133">Transmembrane helix</keyword>
<keyword evidence="1" id="KW-0472">Membrane</keyword>
<reference evidence="2 3" key="1">
    <citation type="submission" date="2020-10" db="EMBL/GenBank/DDBJ databases">
        <title>Connecting structure to function with the recovery of over 1000 high-quality activated sludge metagenome-assembled genomes encoding full-length rRNA genes using long-read sequencing.</title>
        <authorList>
            <person name="Singleton C.M."/>
            <person name="Petriglieri F."/>
            <person name="Kristensen J.M."/>
            <person name="Kirkegaard R.H."/>
            <person name="Michaelsen T.Y."/>
            <person name="Andersen M.H."/>
            <person name="Karst S.M."/>
            <person name="Dueholm M.S."/>
            <person name="Nielsen P.H."/>
            <person name="Albertsen M."/>
        </authorList>
    </citation>
    <scope>NUCLEOTIDE SEQUENCE [LARGE SCALE GENOMIC DNA]</scope>
    <source>
        <strain evidence="2">AalE_18-Q3-R2-46_BAT3C.188</strain>
    </source>
</reference>
<evidence type="ECO:0000256" key="1">
    <source>
        <dbReference type="SAM" id="Phobius"/>
    </source>
</evidence>
<feature type="transmembrane region" description="Helical" evidence="1">
    <location>
        <begin position="287"/>
        <end position="306"/>
    </location>
</feature>
<evidence type="ECO:0000313" key="3">
    <source>
        <dbReference type="Proteomes" id="UP000718281"/>
    </source>
</evidence>
<sequence>MRRPVVPGIRPHLPLRDAEGADRFQAFLVSAVASIAVTRAFLVLTGYPQLGGGSIDGGLHLAHLLWGGLGMVIAILVTMLFISRTARTVAAVIGGVGFGLFIDEVGKFVTGDNDYFFEPVAAIIYATFVVIVLIVRLVVSRTPLTPREQLINAVELLKDSAAHDLDDVERARLVALLRAAGPADRLVAPLLALVDGLPPQRPSRSWIAQGYAAARRLVMSAPRLEVVKRTSVWAFTAFCGLALADALWAAGHDPSLQNRVYVAVAAGSALVAVVALVGWLRGPRGRALQLFEVALLAQVLGVQFFRLLAASFQGYLTAFVSLALIGLCRAMLFEHRTRHAHDGG</sequence>